<evidence type="ECO:0000313" key="3">
    <source>
        <dbReference type="Proteomes" id="UP001159427"/>
    </source>
</evidence>
<dbReference type="InterPro" id="IPR049945">
    <property type="entry name" value="AAA_22"/>
</dbReference>
<dbReference type="SUPFAM" id="SSF48452">
    <property type="entry name" value="TPR-like"/>
    <property type="match status" value="1"/>
</dbReference>
<dbReference type="Proteomes" id="UP001159427">
    <property type="component" value="Unassembled WGS sequence"/>
</dbReference>
<keyword evidence="3" id="KW-1185">Reference proteome</keyword>
<organism evidence="2 3">
    <name type="scientific">Porites evermanni</name>
    <dbReference type="NCBI Taxonomy" id="104178"/>
    <lineage>
        <taxon>Eukaryota</taxon>
        <taxon>Metazoa</taxon>
        <taxon>Cnidaria</taxon>
        <taxon>Anthozoa</taxon>
        <taxon>Hexacorallia</taxon>
        <taxon>Scleractinia</taxon>
        <taxon>Fungiina</taxon>
        <taxon>Poritidae</taxon>
        <taxon>Porites</taxon>
    </lineage>
</organism>
<comment type="caution">
    <text evidence="2">The sequence shown here is derived from an EMBL/GenBank/DDBJ whole genome shotgun (WGS) entry which is preliminary data.</text>
</comment>
<name>A0ABN8M7L6_9CNID</name>
<dbReference type="SUPFAM" id="SSF52540">
    <property type="entry name" value="P-loop containing nucleoside triphosphate hydrolases"/>
    <property type="match status" value="1"/>
</dbReference>
<feature type="non-terminal residue" evidence="2">
    <location>
        <position position="1"/>
    </location>
</feature>
<evidence type="ECO:0000313" key="2">
    <source>
        <dbReference type="EMBL" id="CAH3025610.1"/>
    </source>
</evidence>
<reference evidence="2 3" key="1">
    <citation type="submission" date="2022-05" db="EMBL/GenBank/DDBJ databases">
        <authorList>
            <consortium name="Genoscope - CEA"/>
            <person name="William W."/>
        </authorList>
    </citation>
    <scope>NUCLEOTIDE SEQUENCE [LARGE SCALE GENOMIC DNA]</scope>
</reference>
<dbReference type="InterPro" id="IPR027417">
    <property type="entry name" value="P-loop_NTPase"/>
</dbReference>
<dbReference type="PANTHER" id="PTHR47691:SF3">
    <property type="entry name" value="HTH-TYPE TRANSCRIPTIONAL REGULATOR RV0890C-RELATED"/>
    <property type="match status" value="1"/>
</dbReference>
<sequence length="765" mass="86935">GAGRGLSHLPRPIRKFVNRNQEIEDIKKRLLPHPENDCSCVLVHGAVGMGKTATAIKAAHEIRDNDDNTTVVYINCSVVNSCDDLAAKISQQIYHFPLNESTAEIKRRLISEKDLLVILLLDNFQYLDPLDRNEEANMNPEITRIDQTEGFKVKTFITEIITASTNVKLLVTSSVCTFFPETCQHKVSLHPLERSASFELLKNTYCNPQLDEKIAFKIADICDGIPLALISLASWQDHPPDLVQMMTNANPRDKFKKFITIPKTDTSKKIDVCLDACFYRLDQDLRHTLICLSLFKGHFTMSTAKEVFCSEGLEGRILELASRSFLERNILGPTDPCWYSLLGVQKLYCQNKAQEEGVQQVYENGRKHFIDHFLFLLEEVFKKFLSKDAFEACATFRQEVENIMQLLDWFKSGVIDEERTLKCIDVFNEAAELLAKMMGEKRFNAVFNLLKDKCQQLQDKERLSDCFTSLGIKEAFSCFFSPHLSVEAGKRAKNYFMEADRIQTDLSIVTGNSRAQCLAKYGRCVSIIDGNFAEGKGMIQKAIAIRKKHGEEDRVMLGATYNDLAGEPKAAFIWRKLVPVGRAILPADGHLHGKKDDRSTQPTRTRSDCLTLTELIWMGEPDDKIVNVSCVVVVLSLESAHYQRHREQERASALLQEAVQCRTHKTLRIYRVKLGDHPFTATILNNLSKNYRALGKFQDAQRCSQEGLKIRSEFLGEHMETALSLYEVALVLKENNELQAAKTNLEQCLAMQEKVLDEKNKDLKR</sequence>
<feature type="domain" description="ORC1/DEAH AAA+ ATPase" evidence="1">
    <location>
        <begin position="37"/>
        <end position="132"/>
    </location>
</feature>
<dbReference type="InterPro" id="IPR011990">
    <property type="entry name" value="TPR-like_helical_dom_sf"/>
</dbReference>
<dbReference type="Pfam" id="PF13424">
    <property type="entry name" value="TPR_12"/>
    <property type="match status" value="1"/>
</dbReference>
<protein>
    <recommendedName>
        <fullName evidence="1">ORC1/DEAH AAA+ ATPase domain-containing protein</fullName>
    </recommendedName>
</protein>
<evidence type="ECO:0000259" key="1">
    <source>
        <dbReference type="Pfam" id="PF13401"/>
    </source>
</evidence>
<proteinExistence type="predicted"/>
<dbReference type="Gene3D" id="3.40.50.300">
    <property type="entry name" value="P-loop containing nucleotide triphosphate hydrolases"/>
    <property type="match status" value="1"/>
</dbReference>
<dbReference type="PANTHER" id="PTHR47691">
    <property type="entry name" value="REGULATOR-RELATED"/>
    <property type="match status" value="1"/>
</dbReference>
<accession>A0ABN8M7L6</accession>
<dbReference type="Gene3D" id="1.25.40.10">
    <property type="entry name" value="Tetratricopeptide repeat domain"/>
    <property type="match status" value="1"/>
</dbReference>
<gene>
    <name evidence="2" type="ORF">PEVE_00026673</name>
</gene>
<dbReference type="Pfam" id="PF13401">
    <property type="entry name" value="AAA_22"/>
    <property type="match status" value="1"/>
</dbReference>
<dbReference type="EMBL" id="CALNXI010000362">
    <property type="protein sequence ID" value="CAH3025610.1"/>
    <property type="molecule type" value="Genomic_DNA"/>
</dbReference>